<dbReference type="GO" id="GO:0015031">
    <property type="term" value="P:protein transport"/>
    <property type="evidence" value="ECO:0007669"/>
    <property type="project" value="UniProtKB-KW"/>
</dbReference>
<proteinExistence type="predicted"/>
<keyword evidence="6" id="KW-0732">Signal</keyword>
<dbReference type="OrthoDB" id="10067964at2759"/>
<accession>A0A154P7Y5</accession>
<evidence type="ECO:0000256" key="9">
    <source>
        <dbReference type="ARBA" id="ARBA00023136"/>
    </source>
</evidence>
<evidence type="ECO:0000256" key="8">
    <source>
        <dbReference type="ARBA" id="ARBA00022989"/>
    </source>
</evidence>
<evidence type="ECO:0000256" key="6">
    <source>
        <dbReference type="ARBA" id="ARBA00022729"/>
    </source>
</evidence>
<comment type="subcellular location">
    <subcellularLocation>
        <location evidence="1">Cell membrane</location>
        <topology evidence="1">Single-pass type I membrane protein</topology>
    </subcellularLocation>
</comment>
<protein>
    <recommendedName>
        <fullName evidence="2">Protein amnionless</fullName>
    </recommendedName>
</protein>
<dbReference type="EMBL" id="KQ434839">
    <property type="protein sequence ID" value="KZC07963.1"/>
    <property type="molecule type" value="Genomic_DNA"/>
</dbReference>
<feature type="transmembrane region" description="Helical" evidence="10">
    <location>
        <begin position="323"/>
        <end position="348"/>
    </location>
</feature>
<keyword evidence="9 10" id="KW-0472">Membrane</keyword>
<evidence type="ECO:0000256" key="1">
    <source>
        <dbReference type="ARBA" id="ARBA00004251"/>
    </source>
</evidence>
<organism evidence="11 12">
    <name type="scientific">Dufourea novaeangliae</name>
    <name type="common">Sweat bee</name>
    <dbReference type="NCBI Taxonomy" id="178035"/>
    <lineage>
        <taxon>Eukaryota</taxon>
        <taxon>Metazoa</taxon>
        <taxon>Ecdysozoa</taxon>
        <taxon>Arthropoda</taxon>
        <taxon>Hexapoda</taxon>
        <taxon>Insecta</taxon>
        <taxon>Pterygota</taxon>
        <taxon>Neoptera</taxon>
        <taxon>Endopterygota</taxon>
        <taxon>Hymenoptera</taxon>
        <taxon>Apocrita</taxon>
        <taxon>Aculeata</taxon>
        <taxon>Apoidea</taxon>
        <taxon>Anthophila</taxon>
        <taxon>Halictidae</taxon>
        <taxon>Rophitinae</taxon>
        <taxon>Dufourea</taxon>
    </lineage>
</organism>
<evidence type="ECO:0000256" key="2">
    <source>
        <dbReference type="ARBA" id="ARBA00021200"/>
    </source>
</evidence>
<dbReference type="GO" id="GO:0016324">
    <property type="term" value="C:apical plasma membrane"/>
    <property type="evidence" value="ECO:0007669"/>
    <property type="project" value="TreeGrafter"/>
</dbReference>
<keyword evidence="3" id="KW-0813">Transport</keyword>
<name>A0A154P7Y5_DUFNO</name>
<dbReference type="Pfam" id="PF14828">
    <property type="entry name" value="Amnionless"/>
    <property type="match status" value="1"/>
</dbReference>
<dbReference type="AlphaFoldDB" id="A0A154P7Y5"/>
<keyword evidence="12" id="KW-1185">Reference proteome</keyword>
<evidence type="ECO:0000256" key="3">
    <source>
        <dbReference type="ARBA" id="ARBA00022448"/>
    </source>
</evidence>
<reference evidence="11 12" key="1">
    <citation type="submission" date="2015-07" db="EMBL/GenBank/DDBJ databases">
        <title>The genome of Dufourea novaeangliae.</title>
        <authorList>
            <person name="Pan H."/>
            <person name="Kapheim K."/>
        </authorList>
    </citation>
    <scope>NUCLEOTIDE SEQUENCE [LARGE SCALE GENOMIC DNA]</scope>
    <source>
        <strain evidence="11">0120121106</strain>
        <tissue evidence="11">Whole body</tissue>
    </source>
</reference>
<evidence type="ECO:0000256" key="7">
    <source>
        <dbReference type="ARBA" id="ARBA00022927"/>
    </source>
</evidence>
<dbReference type="PANTHER" id="PTHR14995:SF2">
    <property type="entry name" value="PROTEIN AMNIONLESS"/>
    <property type="match status" value="1"/>
</dbReference>
<keyword evidence="5 10" id="KW-0812">Transmembrane</keyword>
<sequence>MVFAFTTAPSLGIQKSWLPDLEWRTVKNWMDNRVPEDDNHVIFPLETRHAVGMPISGDHRFSEIDLARSGSLVLPRDGSLQLNDLRKSPKRISRWLKEGHLFWADPQNWNGSSEAAPHLEQVPCRQDDIILPSKQRTFSVLMPMRKIEVRSVRIADEKNPLESWQWMEMENQREFDKGIFTVAYADYSCEKCPCQNDPKGDYLEEICAIQRPKCGFTPCEFPLTVEGHCCRYCGGRLSLSSKASLSMVRAAASEALEGYAERVAWHVRRCWDGTAEVLIKEKGDYSGIDILEAVENMRRTLLSMKIEVLSTETAGAAMRDHRVVVALVPLFGTPLIILGLFFIGFTYFGYSSRYILSSCGEIFTSIRDGIRVDNKSPQGSKPFSFARFENVLEGNVRIADVSGNIEQGTENEVDGAEEASGGRFENPLYRSKRRRKEEEDEEVLDMNSPLTISMATLKDKVEDRIEEVDVDIDE</sequence>
<dbReference type="Proteomes" id="UP000076502">
    <property type="component" value="Unassembled WGS sequence"/>
</dbReference>
<dbReference type="InterPro" id="IPR026112">
    <property type="entry name" value="AMN"/>
</dbReference>
<gene>
    <name evidence="11" type="ORF">WN55_09026</name>
</gene>
<keyword evidence="4" id="KW-1003">Cell membrane</keyword>
<dbReference type="GO" id="GO:0006898">
    <property type="term" value="P:receptor-mediated endocytosis"/>
    <property type="evidence" value="ECO:0007669"/>
    <property type="project" value="TreeGrafter"/>
</dbReference>
<evidence type="ECO:0000313" key="11">
    <source>
        <dbReference type="EMBL" id="KZC07963.1"/>
    </source>
</evidence>
<keyword evidence="8 10" id="KW-1133">Transmembrane helix</keyword>
<keyword evidence="7" id="KW-0653">Protein transport</keyword>
<dbReference type="STRING" id="178035.A0A154P7Y5"/>
<evidence type="ECO:0000313" key="12">
    <source>
        <dbReference type="Proteomes" id="UP000076502"/>
    </source>
</evidence>
<evidence type="ECO:0000256" key="10">
    <source>
        <dbReference type="SAM" id="Phobius"/>
    </source>
</evidence>
<evidence type="ECO:0000256" key="5">
    <source>
        <dbReference type="ARBA" id="ARBA00022692"/>
    </source>
</evidence>
<dbReference type="PANTHER" id="PTHR14995">
    <property type="entry name" value="AMNIONLESS"/>
    <property type="match status" value="1"/>
</dbReference>
<evidence type="ECO:0000256" key="4">
    <source>
        <dbReference type="ARBA" id="ARBA00022475"/>
    </source>
</evidence>
<dbReference type="GO" id="GO:0030139">
    <property type="term" value="C:endocytic vesicle"/>
    <property type="evidence" value="ECO:0007669"/>
    <property type="project" value="TreeGrafter"/>
</dbReference>